<feature type="domain" description="HTH lysR-type" evidence="5">
    <location>
        <begin position="1"/>
        <end position="58"/>
    </location>
</feature>
<protein>
    <submittedName>
        <fullName evidence="6">LysR family transcriptional regulator</fullName>
    </submittedName>
</protein>
<dbReference type="InterPro" id="IPR036390">
    <property type="entry name" value="WH_DNA-bd_sf"/>
</dbReference>
<keyword evidence="4" id="KW-0804">Transcription</keyword>
<evidence type="ECO:0000256" key="4">
    <source>
        <dbReference type="ARBA" id="ARBA00023163"/>
    </source>
</evidence>
<dbReference type="SUPFAM" id="SSF53850">
    <property type="entry name" value="Periplasmic binding protein-like II"/>
    <property type="match status" value="1"/>
</dbReference>
<gene>
    <name evidence="6" type="ORF">J8J14_19410</name>
</gene>
<evidence type="ECO:0000259" key="5">
    <source>
        <dbReference type="PROSITE" id="PS50931"/>
    </source>
</evidence>
<evidence type="ECO:0000256" key="2">
    <source>
        <dbReference type="ARBA" id="ARBA00023015"/>
    </source>
</evidence>
<evidence type="ECO:0000313" key="6">
    <source>
        <dbReference type="EMBL" id="MBP0446948.1"/>
    </source>
</evidence>
<dbReference type="InterPro" id="IPR000847">
    <property type="entry name" value="LysR_HTH_N"/>
</dbReference>
<dbReference type="InterPro" id="IPR005119">
    <property type="entry name" value="LysR_subst-bd"/>
</dbReference>
<dbReference type="Gene3D" id="3.40.190.290">
    <property type="match status" value="1"/>
</dbReference>
<accession>A0ABS4AKD3</accession>
<dbReference type="Pfam" id="PF03466">
    <property type="entry name" value="LysR_substrate"/>
    <property type="match status" value="1"/>
</dbReference>
<dbReference type="Pfam" id="PF00126">
    <property type="entry name" value="HTH_1"/>
    <property type="match status" value="1"/>
</dbReference>
<dbReference type="InterPro" id="IPR036388">
    <property type="entry name" value="WH-like_DNA-bd_sf"/>
</dbReference>
<name>A0ABS4AKD3_9PROT</name>
<dbReference type="RefSeq" id="WP_209381218.1">
    <property type="nucleotide sequence ID" value="NZ_JAGIZB010000023.1"/>
</dbReference>
<keyword evidence="3" id="KW-0238">DNA-binding</keyword>
<dbReference type="PROSITE" id="PS50931">
    <property type="entry name" value="HTH_LYSR"/>
    <property type="match status" value="1"/>
</dbReference>
<reference evidence="6 7" key="1">
    <citation type="submission" date="2021-03" db="EMBL/GenBank/DDBJ databases">
        <authorList>
            <person name="So Y."/>
        </authorList>
    </citation>
    <scope>NUCLEOTIDE SEQUENCE [LARGE SCALE GENOMIC DNA]</scope>
    <source>
        <strain evidence="6 7">SSH11</strain>
    </source>
</reference>
<dbReference type="InterPro" id="IPR050950">
    <property type="entry name" value="HTH-type_LysR_regulators"/>
</dbReference>
<comment type="caution">
    <text evidence="6">The sequence shown here is derived from an EMBL/GenBank/DDBJ whole genome shotgun (WGS) entry which is preliminary data.</text>
</comment>
<organism evidence="6 7">
    <name type="scientific">Pararoseomonas baculiformis</name>
    <dbReference type="NCBI Taxonomy" id="2820812"/>
    <lineage>
        <taxon>Bacteria</taxon>
        <taxon>Pseudomonadati</taxon>
        <taxon>Pseudomonadota</taxon>
        <taxon>Alphaproteobacteria</taxon>
        <taxon>Acetobacterales</taxon>
        <taxon>Acetobacteraceae</taxon>
        <taxon>Pararoseomonas</taxon>
    </lineage>
</organism>
<keyword evidence="7" id="KW-1185">Reference proteome</keyword>
<proteinExistence type="inferred from homology"/>
<evidence type="ECO:0000256" key="1">
    <source>
        <dbReference type="ARBA" id="ARBA00009437"/>
    </source>
</evidence>
<dbReference type="EMBL" id="JAGIZB010000023">
    <property type="protein sequence ID" value="MBP0446948.1"/>
    <property type="molecule type" value="Genomic_DNA"/>
</dbReference>
<evidence type="ECO:0000313" key="7">
    <source>
        <dbReference type="Proteomes" id="UP000681594"/>
    </source>
</evidence>
<dbReference type="PRINTS" id="PR00039">
    <property type="entry name" value="HTHLYSR"/>
</dbReference>
<dbReference type="SUPFAM" id="SSF46785">
    <property type="entry name" value="Winged helix' DNA-binding domain"/>
    <property type="match status" value="1"/>
</dbReference>
<dbReference type="Gene3D" id="1.10.10.10">
    <property type="entry name" value="Winged helix-like DNA-binding domain superfamily/Winged helix DNA-binding domain"/>
    <property type="match status" value="1"/>
</dbReference>
<keyword evidence="2" id="KW-0805">Transcription regulation</keyword>
<dbReference type="Proteomes" id="UP000681594">
    <property type="component" value="Unassembled WGS sequence"/>
</dbReference>
<evidence type="ECO:0000256" key="3">
    <source>
        <dbReference type="ARBA" id="ARBA00023125"/>
    </source>
</evidence>
<comment type="similarity">
    <text evidence="1">Belongs to the LysR transcriptional regulatory family.</text>
</comment>
<dbReference type="PANTHER" id="PTHR30419">
    <property type="entry name" value="HTH-TYPE TRANSCRIPTIONAL REGULATOR YBHD"/>
    <property type="match status" value="1"/>
</dbReference>
<sequence>MDQTRLRSLLAIAEHGTFSRAASALGLAQPSLSRQIALLEEELGRTLLYRHGRGARLTADGQKLIEAARPLLAALASLPSLLDDDVPRGRVVLGVPTFMSVHLAESIFGPLRRTYPHLQIRLVDGFSGFVNQWLTEGRLDLAILYDSRRSRTISAELLAEEELLLFARSRHARAVPAHGPVPASRLGGLDLILPDRQHGLRRALHAAGVRPDPARLLEVDSLTAIRTLVERGIGWSVLPRAGLTRELKDRRYVLRPIGDPPLRARLVVALSPMRPVTPALRAVLAHLHATVASLQGQAIMSQPSGSQVAARPGGSPPLS</sequence>